<proteinExistence type="predicted"/>
<evidence type="ECO:0000313" key="1">
    <source>
        <dbReference type="EMBL" id="SHL39367.1"/>
    </source>
</evidence>
<dbReference type="Pfam" id="PF12974">
    <property type="entry name" value="Phosphonate-bd"/>
    <property type="match status" value="1"/>
</dbReference>
<dbReference type="RefSeq" id="WP_079543053.1">
    <property type="nucleotide sequence ID" value="NZ_LT670844.1"/>
</dbReference>
<dbReference type="PANTHER" id="PTHR35841">
    <property type="entry name" value="PHOSPHONATES-BINDING PERIPLASMIC PROTEIN"/>
    <property type="match status" value="1"/>
</dbReference>
<accession>A0A1M7A9I5</accession>
<name>A0A1M7A9I5_9BRAD</name>
<dbReference type="Proteomes" id="UP000189935">
    <property type="component" value="Chromosome I"/>
</dbReference>
<dbReference type="AlphaFoldDB" id="A0A1M7A9I5"/>
<dbReference type="SUPFAM" id="SSF53850">
    <property type="entry name" value="Periplasmic binding protein-like II"/>
    <property type="match status" value="1"/>
</dbReference>
<protein>
    <submittedName>
        <fullName evidence="1">ABC-type phosphate/phosphonate transport system, substrate-binding protein</fullName>
    </submittedName>
</protein>
<reference evidence="1 2" key="1">
    <citation type="submission" date="2016-11" db="EMBL/GenBank/DDBJ databases">
        <authorList>
            <person name="Jaros S."/>
            <person name="Januszkiewicz K."/>
            <person name="Wedrychowicz H."/>
        </authorList>
    </citation>
    <scope>NUCLEOTIDE SEQUENCE [LARGE SCALE GENOMIC DNA]</scope>
    <source>
        <strain evidence="1 2">GAS499</strain>
    </source>
</reference>
<gene>
    <name evidence="1" type="ORF">SAMN05444159_5783</name>
</gene>
<evidence type="ECO:0000313" key="2">
    <source>
        <dbReference type="Proteomes" id="UP000189935"/>
    </source>
</evidence>
<dbReference type="OrthoDB" id="6628089at2"/>
<sequence>MPCVANARMYSVNPPAAAAWKELFEWVARESGVDLRAIDHAFPAPLAELWSRPDLGCAFMCGFPYKLAKYPPRPVVAPIPLGGPVPGRAVYATRLVVKADSQFWSLQDTFGGRLGYTAEDSHSGYNALRHHLLPYWQQNGGKLLYRESIGPLTTPRRVIEAILAGSIDIGPLDSYALDLMQRHDPDLAAQIRVVATTDSAPIPFLVASRECPEEVVESLRTALLKFGEVAACGGLRERLRLQGFAPVAIADYDLMLRWDADARAAGYAHPG</sequence>
<dbReference type="PANTHER" id="PTHR35841:SF1">
    <property type="entry name" value="PHOSPHONATES-BINDING PERIPLASMIC PROTEIN"/>
    <property type="match status" value="1"/>
</dbReference>
<dbReference type="EMBL" id="LT670844">
    <property type="protein sequence ID" value="SHL39367.1"/>
    <property type="molecule type" value="Genomic_DNA"/>
</dbReference>
<dbReference type="Gene3D" id="3.40.190.10">
    <property type="entry name" value="Periplasmic binding protein-like II"/>
    <property type="match status" value="2"/>
</dbReference>
<organism evidence="1 2">
    <name type="scientific">Bradyrhizobium lablabi</name>
    <dbReference type="NCBI Taxonomy" id="722472"/>
    <lineage>
        <taxon>Bacteria</taxon>
        <taxon>Pseudomonadati</taxon>
        <taxon>Pseudomonadota</taxon>
        <taxon>Alphaproteobacteria</taxon>
        <taxon>Hyphomicrobiales</taxon>
        <taxon>Nitrobacteraceae</taxon>
        <taxon>Bradyrhizobium</taxon>
    </lineage>
</organism>